<evidence type="ECO:0000313" key="3">
    <source>
        <dbReference type="EMBL" id="MDY0883508.1"/>
    </source>
</evidence>
<evidence type="ECO:0000313" key="4">
    <source>
        <dbReference type="Proteomes" id="UP001279642"/>
    </source>
</evidence>
<dbReference type="EMBL" id="JAXCLW010000002">
    <property type="protein sequence ID" value="MDY0883508.1"/>
    <property type="molecule type" value="Genomic_DNA"/>
</dbReference>
<keyword evidence="2" id="KW-0812">Transmembrane</keyword>
<dbReference type="Proteomes" id="UP001279642">
    <property type="component" value="Unassembled WGS sequence"/>
</dbReference>
<comment type="caution">
    <text evidence="3">The sequence shown here is derived from an EMBL/GenBank/DDBJ whole genome shotgun (WGS) entry which is preliminary data.</text>
</comment>
<proteinExistence type="predicted"/>
<keyword evidence="2" id="KW-1133">Transmembrane helix</keyword>
<name>A0ABU5EBE0_9PROT</name>
<organism evidence="3 4">
    <name type="scientific">Dongia soli</name>
    <dbReference type="NCBI Taxonomy" id="600628"/>
    <lineage>
        <taxon>Bacteria</taxon>
        <taxon>Pseudomonadati</taxon>
        <taxon>Pseudomonadota</taxon>
        <taxon>Alphaproteobacteria</taxon>
        <taxon>Rhodospirillales</taxon>
        <taxon>Dongiaceae</taxon>
        <taxon>Dongia</taxon>
    </lineage>
</organism>
<feature type="region of interest" description="Disordered" evidence="1">
    <location>
        <begin position="44"/>
        <end position="69"/>
    </location>
</feature>
<keyword evidence="4" id="KW-1185">Reference proteome</keyword>
<feature type="transmembrane region" description="Helical" evidence="2">
    <location>
        <begin position="20"/>
        <end position="39"/>
    </location>
</feature>
<gene>
    <name evidence="3" type="ORF">SMD27_11685</name>
</gene>
<evidence type="ECO:0000256" key="2">
    <source>
        <dbReference type="SAM" id="Phobius"/>
    </source>
</evidence>
<protein>
    <submittedName>
        <fullName evidence="3">Uncharacterized protein</fullName>
    </submittedName>
</protein>
<accession>A0ABU5EBE0</accession>
<dbReference type="RefSeq" id="WP_320508540.1">
    <property type="nucleotide sequence ID" value="NZ_JAXCLW010000002.1"/>
</dbReference>
<sequence>MLLDRFVTAPLNGGIMFSLPSFPKLFLVVAVVAVVWWWFRRPAVQSDRSESQVRNGNRRSAAPNAGAAKQKAVEDLVKCPSCGTYIAAGSACDCKNGK</sequence>
<reference evidence="3 4" key="1">
    <citation type="journal article" date="2016" name="Antonie Van Leeuwenhoek">
        <title>Dongia soli sp. nov., isolated from soil from Dokdo, Korea.</title>
        <authorList>
            <person name="Kim D.U."/>
            <person name="Lee H."/>
            <person name="Kim H."/>
            <person name="Kim S.G."/>
            <person name="Ka J.O."/>
        </authorList>
    </citation>
    <scope>NUCLEOTIDE SEQUENCE [LARGE SCALE GENOMIC DNA]</scope>
    <source>
        <strain evidence="3 4">D78</strain>
    </source>
</reference>
<keyword evidence="2" id="KW-0472">Membrane</keyword>
<evidence type="ECO:0000256" key="1">
    <source>
        <dbReference type="SAM" id="MobiDB-lite"/>
    </source>
</evidence>